<dbReference type="AlphaFoldDB" id="A0ABD5YT46"/>
<dbReference type="EC" id="1.1.1.-" evidence="2"/>
<evidence type="ECO:0000313" key="2">
    <source>
        <dbReference type="EMBL" id="MFC7189630.1"/>
    </source>
</evidence>
<dbReference type="InterPro" id="IPR002347">
    <property type="entry name" value="SDR_fam"/>
</dbReference>
<dbReference type="GeneID" id="76199191"/>
<evidence type="ECO:0000313" key="3">
    <source>
        <dbReference type="Proteomes" id="UP001596417"/>
    </source>
</evidence>
<dbReference type="RefSeq" id="WP_248905770.1">
    <property type="nucleotide sequence ID" value="NZ_CP109979.1"/>
</dbReference>
<dbReference type="Gene3D" id="3.40.50.720">
    <property type="entry name" value="NAD(P)-binding Rossmann-like Domain"/>
    <property type="match status" value="1"/>
</dbReference>
<dbReference type="PRINTS" id="PR00080">
    <property type="entry name" value="SDRFAMILY"/>
</dbReference>
<keyword evidence="3" id="KW-1185">Reference proteome</keyword>
<dbReference type="GO" id="GO:0016491">
    <property type="term" value="F:oxidoreductase activity"/>
    <property type="evidence" value="ECO:0007669"/>
    <property type="project" value="UniProtKB-KW"/>
</dbReference>
<dbReference type="FunFam" id="3.40.50.720:FF:000084">
    <property type="entry name" value="Short-chain dehydrogenase reductase"/>
    <property type="match status" value="1"/>
</dbReference>
<dbReference type="EMBL" id="JBHTAX010000001">
    <property type="protein sequence ID" value="MFC7189630.1"/>
    <property type="molecule type" value="Genomic_DNA"/>
</dbReference>
<dbReference type="InterPro" id="IPR036291">
    <property type="entry name" value="NAD(P)-bd_dom_sf"/>
</dbReference>
<dbReference type="PRINTS" id="PR00081">
    <property type="entry name" value="GDHRDH"/>
</dbReference>
<protein>
    <submittedName>
        <fullName evidence="2">SDR family NAD(P)-dependent oxidoreductase</fullName>
        <ecNumber evidence="2">1.1.1.-</ecNumber>
    </submittedName>
</protein>
<evidence type="ECO:0000256" key="1">
    <source>
        <dbReference type="ARBA" id="ARBA00006484"/>
    </source>
</evidence>
<name>A0ABD5YT46_9EURY</name>
<dbReference type="PANTHER" id="PTHR42879:SF2">
    <property type="entry name" value="3-OXOACYL-[ACYL-CARRIER-PROTEIN] REDUCTASE FABG"/>
    <property type="match status" value="1"/>
</dbReference>
<comment type="caution">
    <text evidence="2">The sequence shown here is derived from an EMBL/GenBank/DDBJ whole genome shotgun (WGS) entry which is preliminary data.</text>
</comment>
<sequence>MQCDLTGQTALISGSGRGMGKASAKKLAQNGAHVVVNDVDAAVAKETATEIQNQGGESIGIGADVSDEVDVKTMIETVTETFGTVDILVNNAGVGDAGPFLDEENDDTFDLNLDIHLRGSVNCTRAVVDGMVEQGYGKIINITSIHTKNGVGMSPAYDVGKYSLLGLTKSLALELGRDGVRVNAVAPGWVNTRMTEGFSEAVRQQILDNNPLDRLAEPEDIAEAVTFLAAPASDYINGHELRVDGGQVPIDSWRLDNR</sequence>
<accession>A0ABD5YT46</accession>
<dbReference type="PANTHER" id="PTHR42879">
    <property type="entry name" value="3-OXOACYL-(ACYL-CARRIER-PROTEIN) REDUCTASE"/>
    <property type="match status" value="1"/>
</dbReference>
<dbReference type="CDD" id="cd05233">
    <property type="entry name" value="SDR_c"/>
    <property type="match status" value="1"/>
</dbReference>
<dbReference type="Pfam" id="PF13561">
    <property type="entry name" value="adh_short_C2"/>
    <property type="match status" value="1"/>
</dbReference>
<keyword evidence="2" id="KW-0560">Oxidoreductase</keyword>
<reference evidence="2 3" key="1">
    <citation type="journal article" date="2019" name="Int. J. Syst. Evol. Microbiol.">
        <title>The Global Catalogue of Microorganisms (GCM) 10K type strain sequencing project: providing services to taxonomists for standard genome sequencing and annotation.</title>
        <authorList>
            <consortium name="The Broad Institute Genomics Platform"/>
            <consortium name="The Broad Institute Genome Sequencing Center for Infectious Disease"/>
            <person name="Wu L."/>
            <person name="Ma J."/>
        </authorList>
    </citation>
    <scope>NUCLEOTIDE SEQUENCE [LARGE SCALE GENOMIC DNA]</scope>
    <source>
        <strain evidence="2 3">RDMS1</strain>
    </source>
</reference>
<gene>
    <name evidence="2" type="ORF">ACFQL7_07010</name>
</gene>
<dbReference type="Proteomes" id="UP001596417">
    <property type="component" value="Unassembled WGS sequence"/>
</dbReference>
<proteinExistence type="inferred from homology"/>
<dbReference type="InterPro" id="IPR050259">
    <property type="entry name" value="SDR"/>
</dbReference>
<comment type="similarity">
    <text evidence="1">Belongs to the short-chain dehydrogenases/reductases (SDR) family.</text>
</comment>
<organism evidence="2 3">
    <name type="scientific">Halocatena marina</name>
    <dbReference type="NCBI Taxonomy" id="2934937"/>
    <lineage>
        <taxon>Archaea</taxon>
        <taxon>Methanobacteriati</taxon>
        <taxon>Methanobacteriota</taxon>
        <taxon>Stenosarchaea group</taxon>
        <taxon>Halobacteria</taxon>
        <taxon>Halobacteriales</taxon>
        <taxon>Natronomonadaceae</taxon>
        <taxon>Halocatena</taxon>
    </lineage>
</organism>
<dbReference type="NCBIfam" id="NF005559">
    <property type="entry name" value="PRK07231.1"/>
    <property type="match status" value="1"/>
</dbReference>
<dbReference type="SUPFAM" id="SSF51735">
    <property type="entry name" value="NAD(P)-binding Rossmann-fold domains"/>
    <property type="match status" value="1"/>
</dbReference>